<keyword evidence="2" id="KW-1133">Transmembrane helix</keyword>
<organism evidence="3 4">
    <name type="scientific">Gigaspora rosea</name>
    <dbReference type="NCBI Taxonomy" id="44941"/>
    <lineage>
        <taxon>Eukaryota</taxon>
        <taxon>Fungi</taxon>
        <taxon>Fungi incertae sedis</taxon>
        <taxon>Mucoromycota</taxon>
        <taxon>Glomeromycotina</taxon>
        <taxon>Glomeromycetes</taxon>
        <taxon>Diversisporales</taxon>
        <taxon>Gigasporaceae</taxon>
        <taxon>Gigaspora</taxon>
    </lineage>
</organism>
<evidence type="ECO:0000313" key="3">
    <source>
        <dbReference type="EMBL" id="RIB20062.1"/>
    </source>
</evidence>
<dbReference type="OrthoDB" id="2449757at2759"/>
<sequence length="236" mass="27505">MEDKNIKNNNDFQETYYIIKLKKRFNDWENLRFSLNTNTIRLVVIGVLSLIIGSGLLFAKFSGTVTKLLKIVSSIQIGAISITAIIASIFSCKSTLIEKTTEKLDKLYLKEAELKIRRTKSQWDFKIDIQNHEENVGNAERQQLNLEENSGNAERQYLNIEENSETAERQQLNLEENSENAKGQHLNIEENEERQQLYFIRKLNRNIRLELCVRNRTSMSRKELEGIKRLLYGFSA</sequence>
<feature type="coiled-coil region" evidence="1">
    <location>
        <begin position="97"/>
        <end position="184"/>
    </location>
</feature>
<protein>
    <submittedName>
        <fullName evidence="3">Uncharacterized protein</fullName>
    </submittedName>
</protein>
<dbReference type="Proteomes" id="UP000266673">
    <property type="component" value="Unassembled WGS sequence"/>
</dbReference>
<feature type="transmembrane region" description="Helical" evidence="2">
    <location>
        <begin position="71"/>
        <end position="90"/>
    </location>
</feature>
<evidence type="ECO:0000256" key="1">
    <source>
        <dbReference type="SAM" id="Coils"/>
    </source>
</evidence>
<feature type="transmembrane region" description="Helical" evidence="2">
    <location>
        <begin position="40"/>
        <end position="59"/>
    </location>
</feature>
<comment type="caution">
    <text evidence="3">The sequence shown here is derived from an EMBL/GenBank/DDBJ whole genome shotgun (WGS) entry which is preliminary data.</text>
</comment>
<name>A0A397VDI4_9GLOM</name>
<evidence type="ECO:0000313" key="4">
    <source>
        <dbReference type="Proteomes" id="UP000266673"/>
    </source>
</evidence>
<gene>
    <name evidence="3" type="ORF">C2G38_2244784</name>
</gene>
<keyword evidence="1" id="KW-0175">Coiled coil</keyword>
<accession>A0A397VDI4</accession>
<dbReference type="EMBL" id="QKWP01000438">
    <property type="protein sequence ID" value="RIB20062.1"/>
    <property type="molecule type" value="Genomic_DNA"/>
</dbReference>
<keyword evidence="2" id="KW-0812">Transmembrane</keyword>
<keyword evidence="4" id="KW-1185">Reference proteome</keyword>
<reference evidence="3 4" key="1">
    <citation type="submission" date="2018-06" db="EMBL/GenBank/DDBJ databases">
        <title>Comparative genomics reveals the genomic features of Rhizophagus irregularis, R. cerebriforme, R. diaphanum and Gigaspora rosea, and their symbiotic lifestyle signature.</title>
        <authorList>
            <person name="Morin E."/>
            <person name="San Clemente H."/>
            <person name="Chen E.C.H."/>
            <person name="De La Providencia I."/>
            <person name="Hainaut M."/>
            <person name="Kuo A."/>
            <person name="Kohler A."/>
            <person name="Murat C."/>
            <person name="Tang N."/>
            <person name="Roy S."/>
            <person name="Loubradou J."/>
            <person name="Henrissat B."/>
            <person name="Grigoriev I.V."/>
            <person name="Corradi N."/>
            <person name="Roux C."/>
            <person name="Martin F.M."/>
        </authorList>
    </citation>
    <scope>NUCLEOTIDE SEQUENCE [LARGE SCALE GENOMIC DNA]</scope>
    <source>
        <strain evidence="3 4">DAOM 194757</strain>
    </source>
</reference>
<proteinExistence type="predicted"/>
<keyword evidence="2" id="KW-0472">Membrane</keyword>
<dbReference type="AlphaFoldDB" id="A0A397VDI4"/>
<evidence type="ECO:0000256" key="2">
    <source>
        <dbReference type="SAM" id="Phobius"/>
    </source>
</evidence>